<dbReference type="Pfam" id="PF11827">
    <property type="entry name" value="DUF3347"/>
    <property type="match status" value="1"/>
</dbReference>
<feature type="signal peptide" evidence="1">
    <location>
        <begin position="1"/>
        <end position="23"/>
    </location>
</feature>
<dbReference type="InterPro" id="IPR021782">
    <property type="entry name" value="DUF3347"/>
</dbReference>
<evidence type="ECO:0000313" key="3">
    <source>
        <dbReference type="EMBL" id="MCJ8208992.1"/>
    </source>
</evidence>
<organism evidence="3 4">
    <name type="scientific">Mucilaginibacter straminoryzae</name>
    <dbReference type="NCBI Taxonomy" id="2932774"/>
    <lineage>
        <taxon>Bacteria</taxon>
        <taxon>Pseudomonadati</taxon>
        <taxon>Bacteroidota</taxon>
        <taxon>Sphingobacteriia</taxon>
        <taxon>Sphingobacteriales</taxon>
        <taxon>Sphingobacteriaceae</taxon>
        <taxon>Mucilaginibacter</taxon>
    </lineage>
</organism>
<feature type="domain" description="DUF3347" evidence="2">
    <location>
        <begin position="36"/>
        <end position="120"/>
    </location>
</feature>
<dbReference type="EMBL" id="JALJEJ010000002">
    <property type="protein sequence ID" value="MCJ8208992.1"/>
    <property type="molecule type" value="Genomic_DNA"/>
</dbReference>
<evidence type="ECO:0000313" key="4">
    <source>
        <dbReference type="Proteomes" id="UP001139450"/>
    </source>
</evidence>
<dbReference type="RefSeq" id="WP_245128826.1">
    <property type="nucleotide sequence ID" value="NZ_JALJEJ010000002.1"/>
</dbReference>
<gene>
    <name evidence="3" type="ORF">MUY27_04675</name>
</gene>
<accession>A0A9X1X0H8</accession>
<feature type="chain" id="PRO_5040876782" evidence="1">
    <location>
        <begin position="24"/>
        <end position="169"/>
    </location>
</feature>
<keyword evidence="4" id="KW-1185">Reference proteome</keyword>
<reference evidence="3" key="1">
    <citation type="submission" date="2022-04" db="EMBL/GenBank/DDBJ databases">
        <title>Mucilaginibacter sp. RS28 isolated from freshwater.</title>
        <authorList>
            <person name="Ko S.-R."/>
        </authorList>
    </citation>
    <scope>NUCLEOTIDE SEQUENCE</scope>
    <source>
        <strain evidence="3">RS28</strain>
    </source>
</reference>
<name>A0A9X1X0H8_9SPHI</name>
<comment type="caution">
    <text evidence="3">The sequence shown here is derived from an EMBL/GenBank/DDBJ whole genome shotgun (WGS) entry which is preliminary data.</text>
</comment>
<dbReference type="AlphaFoldDB" id="A0A9X1X0H8"/>
<evidence type="ECO:0000256" key="1">
    <source>
        <dbReference type="SAM" id="SignalP"/>
    </source>
</evidence>
<sequence>MIKQLKSTLILLLLLATGKFAVAQQDTAIAIRNNKVLPAYVALHGKLIQSDFAGATAAAKTLTEELPKIHLRSHDLNDLMSLKVLRKETVDAANTVATAPNINEQRKQFAVLSQKLWELAGRYRFIKESTIYYNQCPMTGVTWISDNKTIQNPYYPKNMLTCGEIKAQL</sequence>
<evidence type="ECO:0000259" key="2">
    <source>
        <dbReference type="Pfam" id="PF11827"/>
    </source>
</evidence>
<keyword evidence="1" id="KW-0732">Signal</keyword>
<proteinExistence type="predicted"/>
<dbReference type="Proteomes" id="UP001139450">
    <property type="component" value="Unassembled WGS sequence"/>
</dbReference>
<protein>
    <submittedName>
        <fullName evidence="3">DUF3347 domain-containing protein</fullName>
    </submittedName>
</protein>